<organism evidence="4">
    <name type="scientific">Deinococcus sonorensis KR-87</name>
    <dbReference type="NCBI Taxonomy" id="694439"/>
    <lineage>
        <taxon>Bacteria</taxon>
        <taxon>Thermotogati</taxon>
        <taxon>Deinococcota</taxon>
        <taxon>Deinococci</taxon>
        <taxon>Deinococcales</taxon>
        <taxon>Deinococcaceae</taxon>
        <taxon>Deinococcus</taxon>
    </lineage>
</organism>
<evidence type="ECO:0000313" key="4">
    <source>
        <dbReference type="EMBL" id="XBV87357.1"/>
    </source>
</evidence>
<gene>
    <name evidence="4" type="ORF">ABOD76_21955</name>
</gene>
<protein>
    <submittedName>
        <fullName evidence="4">ABC transporter substrate-binding protein</fullName>
    </submittedName>
</protein>
<dbReference type="PIRSF" id="PIRSF002741">
    <property type="entry name" value="MppA"/>
    <property type="match status" value="1"/>
</dbReference>
<dbReference type="PANTHER" id="PTHR30290:SF38">
    <property type="entry name" value="D,D-DIPEPTIDE-BINDING PERIPLASMIC PROTEIN DDPA-RELATED"/>
    <property type="match status" value="1"/>
</dbReference>
<dbReference type="Pfam" id="PF00496">
    <property type="entry name" value="SBP_bac_5"/>
    <property type="match status" value="1"/>
</dbReference>
<dbReference type="InterPro" id="IPR000914">
    <property type="entry name" value="SBP_5_dom"/>
</dbReference>
<dbReference type="CDD" id="cd08511">
    <property type="entry name" value="PBP2_NikA_DppA_OppA_like_5"/>
    <property type="match status" value="1"/>
</dbReference>
<dbReference type="InterPro" id="IPR039424">
    <property type="entry name" value="SBP_5"/>
</dbReference>
<sequence>MTRMLLSISLMLALTTAAAETLTVGLDADPPRLDPALSTAFVDRQVMNQIFDKLVDVNEQLKIVPMVAKSWKVTNGGLTYTFKLNTGIKFTDGTPLDAAAVKYSIERNMTLEGSARKGELASVKDVSAPDASTVVITLKAPYGPLLAVLSDRAGMIVSPTAAKKAGADFANSPVGSGPFSFVSRKRQDNVTLKANASYWRGKAKLDTLVYRPFPDGDVRVANLLSGAVQIITPVDPKDIATIKKNTKLDATTYQGLGFQGVWMNVTRPPFNNKQVRQAFSQTLDREAINKVVFLNTVKPAGGPFPPGTPAYSPAIKVQNADVAAAQKKLAQAGKSNVSFTLLTSPGAVNAQLAQLYQAMASQAGFNVKIETVEFGTLLDRADKRNYDAVMLGWSGRPDPDGNIYDFFHTGGVNNQAGYANPAIDTLLEKARAQNAMSARVATYNVALGKILDDAPYAFTYFSSNTIGASKALSGVPLVPDGILRFYTADLK</sequence>
<geneLocation type="plasmid" evidence="4">
    <name>pDson02</name>
</geneLocation>
<dbReference type="Gene3D" id="3.40.190.10">
    <property type="entry name" value="Periplasmic binding protein-like II"/>
    <property type="match status" value="1"/>
</dbReference>
<dbReference type="GO" id="GO:0043190">
    <property type="term" value="C:ATP-binding cassette (ABC) transporter complex"/>
    <property type="evidence" value="ECO:0007669"/>
    <property type="project" value="InterPro"/>
</dbReference>
<evidence type="ECO:0000256" key="1">
    <source>
        <dbReference type="ARBA" id="ARBA00022729"/>
    </source>
</evidence>
<dbReference type="KEGG" id="dsc:ABOD76_21955"/>
<evidence type="ECO:0000256" key="2">
    <source>
        <dbReference type="SAM" id="SignalP"/>
    </source>
</evidence>
<dbReference type="GO" id="GO:0015833">
    <property type="term" value="P:peptide transport"/>
    <property type="evidence" value="ECO:0007669"/>
    <property type="project" value="TreeGrafter"/>
</dbReference>
<dbReference type="GO" id="GO:0042597">
    <property type="term" value="C:periplasmic space"/>
    <property type="evidence" value="ECO:0007669"/>
    <property type="project" value="UniProtKB-ARBA"/>
</dbReference>
<dbReference type="AlphaFoldDB" id="A0AAU7UFU8"/>
<keyword evidence="4" id="KW-0614">Plasmid</keyword>
<feature type="domain" description="Solute-binding protein family 5" evidence="3">
    <location>
        <begin position="62"/>
        <end position="413"/>
    </location>
</feature>
<feature type="signal peptide" evidence="2">
    <location>
        <begin position="1"/>
        <end position="19"/>
    </location>
</feature>
<dbReference type="Gene3D" id="3.90.76.10">
    <property type="entry name" value="Dipeptide-binding Protein, Domain 1"/>
    <property type="match status" value="1"/>
</dbReference>
<name>A0AAU7UFU8_9DEIO</name>
<keyword evidence="1 2" id="KW-0732">Signal</keyword>
<dbReference type="InterPro" id="IPR030678">
    <property type="entry name" value="Peptide/Ni-bd"/>
</dbReference>
<feature type="chain" id="PRO_5043336046" evidence="2">
    <location>
        <begin position="20"/>
        <end position="491"/>
    </location>
</feature>
<reference evidence="4" key="1">
    <citation type="submission" date="2024-06" db="EMBL/GenBank/DDBJ databases">
        <title>Draft Genome Sequence of Deinococcus sonorensis Type Strain KR-87, a Biofilm Producing Representative of the Genus Deinococcus.</title>
        <authorList>
            <person name="Boren L.S."/>
            <person name="Grosso R.A."/>
            <person name="Hugenberg-Cox A.N."/>
            <person name="Hill J.T.E."/>
            <person name="Albert C.M."/>
            <person name="Tuohy J.M."/>
        </authorList>
    </citation>
    <scope>NUCLEOTIDE SEQUENCE</scope>
    <source>
        <strain evidence="4">KR-87</strain>
        <plasmid evidence="4">pDson02</plasmid>
    </source>
</reference>
<proteinExistence type="predicted"/>
<evidence type="ECO:0000259" key="3">
    <source>
        <dbReference type="Pfam" id="PF00496"/>
    </source>
</evidence>
<dbReference type="GO" id="GO:1904680">
    <property type="term" value="F:peptide transmembrane transporter activity"/>
    <property type="evidence" value="ECO:0007669"/>
    <property type="project" value="TreeGrafter"/>
</dbReference>
<dbReference type="SUPFAM" id="SSF53850">
    <property type="entry name" value="Periplasmic binding protein-like II"/>
    <property type="match status" value="1"/>
</dbReference>
<dbReference type="PANTHER" id="PTHR30290">
    <property type="entry name" value="PERIPLASMIC BINDING COMPONENT OF ABC TRANSPORTER"/>
    <property type="match status" value="1"/>
</dbReference>
<dbReference type="EMBL" id="CP158300">
    <property type="protein sequence ID" value="XBV87357.1"/>
    <property type="molecule type" value="Genomic_DNA"/>
</dbReference>
<dbReference type="RefSeq" id="WP_350245507.1">
    <property type="nucleotide sequence ID" value="NZ_CP158300.1"/>
</dbReference>
<accession>A0AAU7UFU8</accession>
<dbReference type="Gene3D" id="3.10.105.10">
    <property type="entry name" value="Dipeptide-binding Protein, Domain 3"/>
    <property type="match status" value="1"/>
</dbReference>